<reference evidence="2" key="1">
    <citation type="submission" date="2015-08" db="EMBL/GenBank/DDBJ databases">
        <authorList>
            <person name="Babu N.S."/>
            <person name="Beckwith C.J."/>
            <person name="Beseler K.G."/>
            <person name="Brison A."/>
            <person name="Carone J.V."/>
            <person name="Caskin T.P."/>
            <person name="Diamond M."/>
            <person name="Durham M.E."/>
            <person name="Foxe J.M."/>
            <person name="Go M."/>
            <person name="Henderson B.A."/>
            <person name="Jones I.B."/>
            <person name="McGettigan J.A."/>
            <person name="Micheletti S.J."/>
            <person name="Nasrallah M.E."/>
            <person name="Ortiz D."/>
            <person name="Piller C.R."/>
            <person name="Privatt S.R."/>
            <person name="Schneider S.L."/>
            <person name="Sharp S."/>
            <person name="Smith T.C."/>
            <person name="Stanton J.D."/>
            <person name="Ullery H.E."/>
            <person name="Wilson R.J."/>
            <person name="Serrano M.G."/>
            <person name="Buck G."/>
            <person name="Lee V."/>
            <person name="Wang Y."/>
            <person name="Carvalho R."/>
            <person name="Voegtly L."/>
            <person name="Shi R."/>
            <person name="Duckworth R."/>
            <person name="Johnson A."/>
            <person name="Loviza R."/>
            <person name="Walstead R."/>
            <person name="Shah Z."/>
            <person name="Kiflezghi M."/>
            <person name="Wade K."/>
            <person name="Ball S.L."/>
            <person name="Bradley K.W."/>
            <person name="Asai D.J."/>
            <person name="Bowman C.A."/>
            <person name="Russell D.A."/>
            <person name="Pope W.H."/>
            <person name="Jacobs-Sera D."/>
            <person name="Hendrix R.W."/>
            <person name="Hatfull G.F."/>
        </authorList>
    </citation>
    <scope>NUCLEOTIDE SEQUENCE</scope>
</reference>
<gene>
    <name evidence="2" type="ORF">g.81091</name>
</gene>
<evidence type="ECO:0000313" key="2">
    <source>
        <dbReference type="EMBL" id="JAT69673.1"/>
    </source>
</evidence>
<sequence>MTCWKRRSKAASFSTPSRYSASVVAPIMRSSPRASSGFIRLAASMAPSVLPAPSTVCSSSTNRMTRPAASCTSFSTALSRSSNSPRYLAPATSEPMSSEISLTPCTLRVSGMSPRTMRWARPSTMAVLPTPGSPISTGLFLVRRHSTRMVRRISSSRPITGSNSAARAVRSMPYFPSASNWVSAVSESTVAPQRESASAVSTWALPTPDSASAAATTLLPSRASNTTSMPGASELGGGGKHLLEVVAEVRLVGGRVDSRLPHQALLQHPEDGGHGLLAPDAGQGLGRNALPVIQHRYGQAAKMEAKGKLARLGTKPLVQVLLTPGSLAARARPPCGRVHDANSSRNEWAQHNRLQPQTRRQSRSAHSMPRAVPLSMRHRFHATQQLSTRNPPPQKPKSPSFPPAAAGGGAALRPGHPGTRSR</sequence>
<evidence type="ECO:0000256" key="1">
    <source>
        <dbReference type="SAM" id="MobiDB-lite"/>
    </source>
</evidence>
<dbReference type="AlphaFoldDB" id="A0A1D1ZSG6"/>
<accession>A0A1D1ZSG6</accession>
<feature type="region of interest" description="Disordered" evidence="1">
    <location>
        <begin position="331"/>
        <end position="422"/>
    </location>
</feature>
<feature type="compositionally biased region" description="Polar residues" evidence="1">
    <location>
        <begin position="343"/>
        <end position="359"/>
    </location>
</feature>
<protein>
    <submittedName>
        <fullName evidence="2">Uncharacterized protein</fullName>
    </submittedName>
</protein>
<dbReference type="EMBL" id="GDKF01008949">
    <property type="protein sequence ID" value="JAT69673.1"/>
    <property type="molecule type" value="Transcribed_RNA"/>
</dbReference>
<proteinExistence type="predicted"/>
<dbReference type="AntiFam" id="ANF00122">
    <property type="entry name" value="Shadow ORF (opposite clpB)"/>
</dbReference>
<organism evidence="2">
    <name type="scientific">Auxenochlorella protothecoides</name>
    <name type="common">Green microalga</name>
    <name type="synonym">Chlorella protothecoides</name>
    <dbReference type="NCBI Taxonomy" id="3075"/>
    <lineage>
        <taxon>Eukaryota</taxon>
        <taxon>Viridiplantae</taxon>
        <taxon>Chlorophyta</taxon>
        <taxon>core chlorophytes</taxon>
        <taxon>Trebouxiophyceae</taxon>
        <taxon>Chlorellales</taxon>
        <taxon>Chlorellaceae</taxon>
        <taxon>Auxenochlorella</taxon>
    </lineage>
</organism>
<feature type="compositionally biased region" description="Low complexity" evidence="1">
    <location>
        <begin position="411"/>
        <end position="422"/>
    </location>
</feature>
<feature type="compositionally biased region" description="Pro residues" evidence="1">
    <location>
        <begin position="390"/>
        <end position="402"/>
    </location>
</feature>
<name>A0A1D1ZSG6_AUXPR</name>